<feature type="region of interest" description="Disordered" evidence="1">
    <location>
        <begin position="83"/>
        <end position="107"/>
    </location>
</feature>
<dbReference type="InterPro" id="IPR021449">
    <property type="entry name" value="DUF3099"/>
</dbReference>
<evidence type="ECO:0000256" key="1">
    <source>
        <dbReference type="SAM" id="MobiDB-lite"/>
    </source>
</evidence>
<evidence type="ECO:0000256" key="2">
    <source>
        <dbReference type="SAM" id="Phobius"/>
    </source>
</evidence>
<evidence type="ECO:0000313" key="4">
    <source>
        <dbReference type="Proteomes" id="UP000236723"/>
    </source>
</evidence>
<dbReference type="EMBL" id="FNVO01000008">
    <property type="protein sequence ID" value="SEG66260.1"/>
    <property type="molecule type" value="Genomic_DNA"/>
</dbReference>
<evidence type="ECO:0008006" key="5">
    <source>
        <dbReference type="Google" id="ProtNLM"/>
    </source>
</evidence>
<keyword evidence="2" id="KW-0472">Membrane</keyword>
<dbReference type="OrthoDB" id="4229919at2"/>
<feature type="transmembrane region" description="Helical" evidence="2">
    <location>
        <begin position="54"/>
        <end position="75"/>
    </location>
</feature>
<keyword evidence="4" id="KW-1185">Reference proteome</keyword>
<evidence type="ECO:0000313" key="3">
    <source>
        <dbReference type="EMBL" id="SEG66260.1"/>
    </source>
</evidence>
<dbReference type="AlphaFoldDB" id="A0A1H6BZZ4"/>
<dbReference type="Proteomes" id="UP000236723">
    <property type="component" value="Unassembled WGS sequence"/>
</dbReference>
<feature type="compositionally biased region" description="Basic and acidic residues" evidence="1">
    <location>
        <begin position="83"/>
        <end position="98"/>
    </location>
</feature>
<protein>
    <recommendedName>
        <fullName evidence="5">DUF3099 domain-containing protein</fullName>
    </recommendedName>
</protein>
<name>A0A1H6BZZ4_9ACTN</name>
<sequence>MIPRRHADVYTVTNAPVPMSQDIGHRQRRYLLSMGVRTVCFVVAVIIATAGAPLWIAGALVVTALVLPYISVVMANGGREPQARVHLEDTQSLDRKEISGQPPEIGS</sequence>
<gene>
    <name evidence="3" type="ORF">SAMN04489712_108177</name>
</gene>
<accession>A0A1H6BZZ4</accession>
<feature type="transmembrane region" description="Helical" evidence="2">
    <location>
        <begin position="30"/>
        <end position="48"/>
    </location>
</feature>
<proteinExistence type="predicted"/>
<keyword evidence="2" id="KW-1133">Transmembrane helix</keyword>
<reference evidence="4" key="1">
    <citation type="submission" date="2016-10" db="EMBL/GenBank/DDBJ databases">
        <authorList>
            <person name="Varghese N."/>
            <person name="Submissions S."/>
        </authorList>
    </citation>
    <scope>NUCLEOTIDE SEQUENCE [LARGE SCALE GENOMIC DNA]</scope>
    <source>
        <strain evidence="4">DSM 43163</strain>
    </source>
</reference>
<keyword evidence="2" id="KW-0812">Transmembrane</keyword>
<organism evidence="3 4">
    <name type="scientific">Thermomonospora echinospora</name>
    <dbReference type="NCBI Taxonomy" id="1992"/>
    <lineage>
        <taxon>Bacteria</taxon>
        <taxon>Bacillati</taxon>
        <taxon>Actinomycetota</taxon>
        <taxon>Actinomycetes</taxon>
        <taxon>Streptosporangiales</taxon>
        <taxon>Thermomonosporaceae</taxon>
        <taxon>Thermomonospora</taxon>
    </lineage>
</organism>
<dbReference type="Pfam" id="PF11298">
    <property type="entry name" value="DUF3099"/>
    <property type="match status" value="1"/>
</dbReference>